<evidence type="ECO:0000256" key="1">
    <source>
        <dbReference type="SAM" id="SignalP"/>
    </source>
</evidence>
<dbReference type="HOGENOM" id="CLU_092857_0_0_1"/>
<dbReference type="Proteomes" id="UP000014978">
    <property type="component" value="Unassembled WGS sequence"/>
</dbReference>
<sequence length="270" mass="30477">MKKNIIFIFILFAWTIFAAQRFVEEEEDNSLICRADNSTYTINIKIHAPQMIIDTITEKYKELGGEGEEQDAVESYFGSIVDALNEYLYRFRVQLHLFLNEYTIEKTMGGISVTPYCESDAPIQKKTSDALTFLTSSYPTSVGIHYFLWGCLSLDNSKPVTFVHVNQLCGRCIGSGWIGTQATREVMMLAILDALTGPKNNDIGKKMTDHEVATGLCKYAAECVGMTKSEIGQIVEGRVPVRYTDTYADRAHYQTGYDNSDMKKFLTETH</sequence>
<accession>S7W9D1</accession>
<reference evidence="3" key="1">
    <citation type="journal article" date="2013" name="PLoS Genet.">
        <title>The genome of Spraguea lophii and the basis of host-microsporidian interactions.</title>
        <authorList>
            <person name="Campbell S.E."/>
            <person name="Williams T.A."/>
            <person name="Yousuf A."/>
            <person name="Soanes D.M."/>
            <person name="Paszkiewicz K.H."/>
            <person name="Williams B.A.P."/>
        </authorList>
    </citation>
    <scope>NUCLEOTIDE SEQUENCE [LARGE SCALE GENOMIC DNA]</scope>
    <source>
        <strain evidence="3">42_110</strain>
    </source>
</reference>
<dbReference type="VEuPathDB" id="MicrosporidiaDB:SLOPH_1854"/>
<proteinExistence type="predicted"/>
<dbReference type="AlphaFoldDB" id="S7W9D1"/>
<feature type="chain" id="PRO_5004558798" evidence="1">
    <location>
        <begin position="21"/>
        <end position="270"/>
    </location>
</feature>
<dbReference type="OrthoDB" id="2187049at2759"/>
<organism evidence="2 3">
    <name type="scientific">Spraguea lophii (strain 42_110)</name>
    <name type="common">Microsporidian parasite</name>
    <dbReference type="NCBI Taxonomy" id="1358809"/>
    <lineage>
        <taxon>Eukaryota</taxon>
        <taxon>Fungi</taxon>
        <taxon>Fungi incertae sedis</taxon>
        <taxon>Microsporidia</taxon>
        <taxon>Spragueidae</taxon>
        <taxon>Spraguea</taxon>
    </lineage>
</organism>
<evidence type="ECO:0000313" key="2">
    <source>
        <dbReference type="EMBL" id="EPR79535.1"/>
    </source>
</evidence>
<dbReference type="InParanoid" id="S7W9D1"/>
<name>S7W9D1_SPRLO</name>
<dbReference type="OMA" id="GLHLFVW"/>
<keyword evidence="1" id="KW-0732">Signal</keyword>
<comment type="caution">
    <text evidence="2">The sequence shown here is derived from an EMBL/GenBank/DDBJ whole genome shotgun (WGS) entry which is preliminary data.</text>
</comment>
<evidence type="ECO:0000313" key="3">
    <source>
        <dbReference type="Proteomes" id="UP000014978"/>
    </source>
</evidence>
<dbReference type="EMBL" id="ATCN01000208">
    <property type="protein sequence ID" value="EPR79535.1"/>
    <property type="molecule type" value="Genomic_DNA"/>
</dbReference>
<gene>
    <name evidence="2" type="ORF">SLOPH_1854</name>
</gene>
<feature type="signal peptide" evidence="1">
    <location>
        <begin position="1"/>
        <end position="20"/>
    </location>
</feature>
<protein>
    <submittedName>
        <fullName evidence="2">Uncharacterized protein</fullName>
    </submittedName>
</protein>
<keyword evidence="3" id="KW-1185">Reference proteome</keyword>